<dbReference type="Proteomes" id="UP000217277">
    <property type="component" value="Chromosome I"/>
</dbReference>
<protein>
    <submittedName>
        <fullName evidence="1">Uncharacterized protein</fullName>
    </submittedName>
</protein>
<sequence length="764" mass="86907">MDNDDIKSDGVFVESLLTSGVHERKLQAEFNLNKPVAELRVPFSARSIVVPETNGLPERQIVIKNINDDKIILFQLVIAAYNYAFTNRFAAVSSKKLFSSTVPDFISWLNDAEIKNRLDILEEYQAYKFNSLNNHGGASALIALKTIFYYALEGETELISHLSPSEISYLLHLRKTKITPNINKAQISLASYFGGLDWLRRDDVGIGKELYMGLASPKLTVNSLSSTASVIIIELQKYKYELKKFFKYNNINKNYFSLENFKKLTRSRKLLFIGNMFYRLLTSYHALNTPNLVLKKALNIVLLSNVTNEKVFIKIKKALDSQSQCNDLFLNKVANKTKVNSTFCELNMSSNYSGNLLSIEVLHSLTQESSYVPISNIERLMFSWLMASLTVQPSDIPKLNHTSFRLVKVGGKVTHVECEYFKGRAKVFHTTRSLSTKNYEGLAILSYLSQQKEINFIDNINEAVISNGGNSLTGSLASLINTEAICSSLIDAHKSKNLPIIIPKVLTSLILHGTHVENVIPTPKNYSIDERVKLVLASSTPCQSGLFRLTAIKNSAVHAFSDPYTFHYLVNRNSHTNQTEKENYLNSDNEKWINASGRITREVMLDLINNVFSLDFEDLERGKKEKEVMRFNSEFMVVTEDISYKTGEMLARLKVITGQHKGKINEVGILALDDSGDRQSLSPLYVWDCPITAWKMNNYLHEFTKNYKKLLSRNPDYLYRTAMPTVEWVEYTLNQLSKQSQKLGREMFKNMLKNKVEVSVFHSI</sequence>
<name>A0ACA8DZ91_9GAMM</name>
<keyword evidence="2" id="KW-1185">Reference proteome</keyword>
<evidence type="ECO:0000313" key="1">
    <source>
        <dbReference type="EMBL" id="ATC83246.1"/>
    </source>
</evidence>
<evidence type="ECO:0000313" key="2">
    <source>
        <dbReference type="Proteomes" id="UP000217277"/>
    </source>
</evidence>
<gene>
    <name evidence="1" type="ORF">PAGA_a3050</name>
</gene>
<proteinExistence type="predicted"/>
<dbReference type="EMBL" id="CP011011">
    <property type="protein sequence ID" value="ATC83246.1"/>
    <property type="molecule type" value="Genomic_DNA"/>
</dbReference>
<organism evidence="1 2">
    <name type="scientific">Pseudoalteromonas agarivorans DSM 14585</name>
    <dbReference type="NCBI Taxonomy" id="1312369"/>
    <lineage>
        <taxon>Bacteria</taxon>
        <taxon>Pseudomonadati</taxon>
        <taxon>Pseudomonadota</taxon>
        <taxon>Gammaproteobacteria</taxon>
        <taxon>Alteromonadales</taxon>
        <taxon>Pseudoalteromonadaceae</taxon>
        <taxon>Pseudoalteromonas</taxon>
    </lineage>
</organism>
<reference evidence="1" key="1">
    <citation type="submission" date="2015-03" db="EMBL/GenBank/DDBJ databases">
        <authorList>
            <person name="Xie B.-B."/>
            <person name="Rong J.-C."/>
            <person name="Qin Q.-L."/>
            <person name="Zhang Y.-Z."/>
        </authorList>
    </citation>
    <scope>NUCLEOTIDE SEQUENCE</scope>
    <source>
        <strain evidence="1">DSM 14585</strain>
    </source>
</reference>
<accession>A0ACA8DZ91</accession>